<dbReference type="PANTHER" id="PTHR30502">
    <property type="entry name" value="2-KETO-3-DEOXY-L-RHAMNONATE ALDOLASE"/>
    <property type="match status" value="1"/>
</dbReference>
<dbReference type="Gene3D" id="3.20.20.60">
    <property type="entry name" value="Phosphoenolpyruvate-binding domains"/>
    <property type="match status" value="1"/>
</dbReference>
<sequence>MKNEILEKFKRGEKTIGTFTLLKSATAVEALGYTDFDFVVIDTEHTSVGVESVVEYISAAQNAGLTPMVRVNGVSRSPILRLLDAGAQALVVPCVNTVEDVKEIVQYSKYAPLGSRGFCPTRDGGWGFADHAASGIEDYMEYCNKNTLLIPQCETLGCLENIEEIVNIDGVDGILIGPFDLSIAMNKPAKFDDPEVKGAIKRILSACKEAGKIAFIFTGSVDDANKYLDEGFDCVGVGLDTVVYINAYRDIISKLKL</sequence>
<evidence type="ECO:0000256" key="2">
    <source>
        <dbReference type="ARBA" id="ARBA00022723"/>
    </source>
</evidence>
<reference evidence="5 6" key="1">
    <citation type="submission" date="2021-03" db="EMBL/GenBank/DDBJ databases">
        <title>Genomic Encyclopedia of Type Strains, Phase IV (KMG-IV): sequencing the most valuable type-strain genomes for metagenomic binning, comparative biology and taxonomic classification.</title>
        <authorList>
            <person name="Goeker M."/>
        </authorList>
    </citation>
    <scope>NUCLEOTIDE SEQUENCE [LARGE SCALE GENOMIC DNA]</scope>
    <source>
        <strain evidence="5 6">DSM 1289</strain>
    </source>
</reference>
<dbReference type="SUPFAM" id="SSF51621">
    <property type="entry name" value="Phosphoenolpyruvate/pyruvate domain"/>
    <property type="match status" value="1"/>
</dbReference>
<dbReference type="InterPro" id="IPR050251">
    <property type="entry name" value="HpcH-HpaI_aldolase"/>
</dbReference>
<organism evidence="5 6">
    <name type="scientific">Metaclostridioides mangenotii</name>
    <dbReference type="NCBI Taxonomy" id="1540"/>
    <lineage>
        <taxon>Bacteria</taxon>
        <taxon>Bacillati</taxon>
        <taxon>Bacillota</taxon>
        <taxon>Clostridia</taxon>
        <taxon>Peptostreptococcales</taxon>
        <taxon>Peptostreptococcaceae</taxon>
        <taxon>Metaclostridioides</taxon>
    </lineage>
</organism>
<feature type="domain" description="HpcH/HpaI aldolase/citrate lyase" evidence="4">
    <location>
        <begin position="16"/>
        <end position="247"/>
    </location>
</feature>
<dbReference type="Proteomes" id="UP000767291">
    <property type="component" value="Unassembled WGS sequence"/>
</dbReference>
<comment type="similarity">
    <text evidence="1">Belongs to the HpcH/HpaI aldolase family.</text>
</comment>
<name>A0ABS4ED88_9FIRM</name>
<evidence type="ECO:0000259" key="4">
    <source>
        <dbReference type="Pfam" id="PF03328"/>
    </source>
</evidence>
<evidence type="ECO:0000256" key="1">
    <source>
        <dbReference type="ARBA" id="ARBA00005568"/>
    </source>
</evidence>
<gene>
    <name evidence="5" type="ORF">J2Z43_002315</name>
</gene>
<dbReference type="PANTHER" id="PTHR30502:SF0">
    <property type="entry name" value="PHOSPHOENOLPYRUVATE CARBOXYLASE FAMILY PROTEIN"/>
    <property type="match status" value="1"/>
</dbReference>
<dbReference type="InterPro" id="IPR040442">
    <property type="entry name" value="Pyrv_kinase-like_dom_sf"/>
</dbReference>
<accession>A0ABS4ED88</accession>
<protein>
    <submittedName>
        <fullName evidence="5">2-keto-3-deoxy-L-rhamnonate aldolase RhmA</fullName>
    </submittedName>
</protein>
<dbReference type="InterPro" id="IPR005000">
    <property type="entry name" value="Aldolase/citrate-lyase_domain"/>
</dbReference>
<evidence type="ECO:0000313" key="6">
    <source>
        <dbReference type="Proteomes" id="UP000767291"/>
    </source>
</evidence>
<proteinExistence type="inferred from homology"/>
<dbReference type="InterPro" id="IPR015813">
    <property type="entry name" value="Pyrv/PenolPyrv_kinase-like_dom"/>
</dbReference>
<evidence type="ECO:0000256" key="3">
    <source>
        <dbReference type="ARBA" id="ARBA00023239"/>
    </source>
</evidence>
<evidence type="ECO:0000313" key="5">
    <source>
        <dbReference type="EMBL" id="MBP1855914.1"/>
    </source>
</evidence>
<keyword evidence="6" id="KW-1185">Reference proteome</keyword>
<keyword evidence="2" id="KW-0479">Metal-binding</keyword>
<dbReference type="EMBL" id="JAGGJX010000005">
    <property type="protein sequence ID" value="MBP1855914.1"/>
    <property type="molecule type" value="Genomic_DNA"/>
</dbReference>
<dbReference type="RefSeq" id="WP_209457300.1">
    <property type="nucleotide sequence ID" value="NZ_BAAACS010000019.1"/>
</dbReference>
<comment type="caution">
    <text evidence="5">The sequence shown here is derived from an EMBL/GenBank/DDBJ whole genome shotgun (WGS) entry which is preliminary data.</text>
</comment>
<dbReference type="Pfam" id="PF03328">
    <property type="entry name" value="HpcH_HpaI"/>
    <property type="match status" value="1"/>
</dbReference>
<keyword evidence="3" id="KW-0456">Lyase</keyword>